<dbReference type="Proteomes" id="UP000887580">
    <property type="component" value="Unplaced"/>
</dbReference>
<protein>
    <submittedName>
        <fullName evidence="2">Uncharacterized protein</fullName>
    </submittedName>
</protein>
<dbReference type="WBParaSite" id="PS1159_v2.g17522.t1">
    <property type="protein sequence ID" value="PS1159_v2.g17522.t1"/>
    <property type="gene ID" value="PS1159_v2.g17522"/>
</dbReference>
<evidence type="ECO:0000313" key="1">
    <source>
        <dbReference type="Proteomes" id="UP000887580"/>
    </source>
</evidence>
<proteinExistence type="predicted"/>
<evidence type="ECO:0000313" key="2">
    <source>
        <dbReference type="WBParaSite" id="PS1159_v2.g17522.t1"/>
    </source>
</evidence>
<organism evidence="1 2">
    <name type="scientific">Panagrolaimus sp. PS1159</name>
    <dbReference type="NCBI Taxonomy" id="55785"/>
    <lineage>
        <taxon>Eukaryota</taxon>
        <taxon>Metazoa</taxon>
        <taxon>Ecdysozoa</taxon>
        <taxon>Nematoda</taxon>
        <taxon>Chromadorea</taxon>
        <taxon>Rhabditida</taxon>
        <taxon>Tylenchina</taxon>
        <taxon>Panagrolaimomorpha</taxon>
        <taxon>Panagrolaimoidea</taxon>
        <taxon>Panagrolaimidae</taxon>
        <taxon>Panagrolaimus</taxon>
    </lineage>
</organism>
<reference evidence="2" key="1">
    <citation type="submission" date="2022-11" db="UniProtKB">
        <authorList>
            <consortium name="WormBaseParasite"/>
        </authorList>
    </citation>
    <scope>IDENTIFICATION</scope>
</reference>
<name>A0AC35FHE1_9BILA</name>
<sequence length="97" mass="10976">MTKSKTPALSATIFNRKHSWKNFFCGTTSAADHWVDGPATSSFVLPIPQEEDEMSEFDEENNELSSPIEYLERQQLLSPSSFSRDDGFEDGEKINNL</sequence>
<accession>A0AC35FHE1</accession>